<dbReference type="Gene3D" id="1.20.120.680">
    <property type="entry name" value="Formiminotetrahydrofolate cyclodeaminase monomer, up-and-down helical bundle"/>
    <property type="match status" value="1"/>
</dbReference>
<dbReference type="AlphaFoldDB" id="A0A229UQU4"/>
<dbReference type="EMBL" id="NMQW01000020">
    <property type="protein sequence ID" value="OXM85555.1"/>
    <property type="molecule type" value="Genomic_DNA"/>
</dbReference>
<dbReference type="OrthoDB" id="7959174at2"/>
<dbReference type="GO" id="GO:0016787">
    <property type="term" value="F:hydrolase activity"/>
    <property type="evidence" value="ECO:0007669"/>
    <property type="project" value="UniProtKB-KW"/>
</dbReference>
<dbReference type="RefSeq" id="WP_094015546.1">
    <property type="nucleotide sequence ID" value="NZ_NMQW01000020.1"/>
</dbReference>
<feature type="domain" description="Cyclodeaminase/cyclohydrolase" evidence="1">
    <location>
        <begin position="7"/>
        <end position="183"/>
    </location>
</feature>
<accession>A0A229UQU4</accession>
<evidence type="ECO:0000313" key="2">
    <source>
        <dbReference type="EMBL" id="OXM85555.1"/>
    </source>
</evidence>
<keyword evidence="2" id="KW-0378">Hydrolase</keyword>
<sequence>MSIFDKTIRSFLDEASSKAPTPGGGSVAGLSAALGASMGSMVANLSIGAKYEAVQERMSEAVAQMQKAIRGFESIVEQDMLAFGQYMAALGLPKSSGEEKAVRSNAMQAAAKRSAEVPMSLMRQCVECMRMLAGITERVNKNVISDLAIALIMLEAAVQSAWITVEMNLPGLKDEALADSFKETGSALVLQSHQLKTDGLQAIRSTLG</sequence>
<gene>
    <name evidence="2" type="ORF">CF651_14285</name>
</gene>
<comment type="caution">
    <text evidence="2">The sequence shown here is derived from an EMBL/GenBank/DDBJ whole genome shotgun (WGS) entry which is preliminary data.</text>
</comment>
<dbReference type="Pfam" id="PF04961">
    <property type="entry name" value="FTCD_C"/>
    <property type="match status" value="1"/>
</dbReference>
<dbReference type="Proteomes" id="UP000215509">
    <property type="component" value="Unassembled WGS sequence"/>
</dbReference>
<keyword evidence="3" id="KW-1185">Reference proteome</keyword>
<dbReference type="InterPro" id="IPR036178">
    <property type="entry name" value="Formintransfe-cycloase-like_sf"/>
</dbReference>
<dbReference type="InterPro" id="IPR007044">
    <property type="entry name" value="Cyclodeamin/CycHdrlase"/>
</dbReference>
<proteinExistence type="predicted"/>
<organism evidence="2 3">
    <name type="scientific">Paenibacillus rigui</name>
    <dbReference type="NCBI Taxonomy" id="554312"/>
    <lineage>
        <taxon>Bacteria</taxon>
        <taxon>Bacillati</taxon>
        <taxon>Bacillota</taxon>
        <taxon>Bacilli</taxon>
        <taxon>Bacillales</taxon>
        <taxon>Paenibacillaceae</taxon>
        <taxon>Paenibacillus</taxon>
    </lineage>
</organism>
<protein>
    <submittedName>
        <fullName evidence="2">Methenyltetrahydrofolate cyclohydrolase</fullName>
    </submittedName>
</protein>
<evidence type="ECO:0000313" key="3">
    <source>
        <dbReference type="Proteomes" id="UP000215509"/>
    </source>
</evidence>
<reference evidence="2 3" key="1">
    <citation type="submission" date="2017-07" db="EMBL/GenBank/DDBJ databases">
        <title>Genome sequencing and assembly of Paenibacillus rigui.</title>
        <authorList>
            <person name="Mayilraj S."/>
        </authorList>
    </citation>
    <scope>NUCLEOTIDE SEQUENCE [LARGE SCALE GENOMIC DNA]</scope>
    <source>
        <strain evidence="2 3">JCM 16352</strain>
    </source>
</reference>
<evidence type="ECO:0000259" key="1">
    <source>
        <dbReference type="Pfam" id="PF04961"/>
    </source>
</evidence>
<dbReference type="SUPFAM" id="SSF101262">
    <property type="entry name" value="Methenyltetrahydrofolate cyclohydrolase-like"/>
    <property type="match status" value="1"/>
</dbReference>
<name>A0A229UQU4_9BACL</name>